<evidence type="ECO:0000256" key="1">
    <source>
        <dbReference type="ARBA" id="ARBA00004305"/>
    </source>
</evidence>
<dbReference type="STRING" id="1160509.A0A3N4IFA6"/>
<accession>A0A3N4IFA6</accession>
<sequence>MALTGLQKEVLKLYRACLRASRSKLPEYRKGFEDFTRAEFRKHLSLNRKDFTTIEYLLRAGNKKLDTMSADDVKRIF</sequence>
<dbReference type="InterPro" id="IPR045295">
    <property type="entry name" value="Complex1_LYR_SDHAF1_LYRM8"/>
</dbReference>
<keyword evidence="3" id="KW-0143">Chaperone</keyword>
<dbReference type="InterPro" id="IPR008011">
    <property type="entry name" value="Complex1_LYR_dom"/>
</dbReference>
<dbReference type="PANTHER" id="PTHR13675:SF1">
    <property type="entry name" value="SUCCINATE DEHYDROGENASE ASSEMBLY FACTOR 1, MITOCHONDRIAL"/>
    <property type="match status" value="1"/>
</dbReference>
<proteinExistence type="inferred from homology"/>
<evidence type="ECO:0000313" key="7">
    <source>
        <dbReference type="Proteomes" id="UP000275078"/>
    </source>
</evidence>
<reference evidence="6 7" key="1">
    <citation type="journal article" date="2018" name="Nat. Ecol. Evol.">
        <title>Pezizomycetes genomes reveal the molecular basis of ectomycorrhizal truffle lifestyle.</title>
        <authorList>
            <person name="Murat C."/>
            <person name="Payen T."/>
            <person name="Noel B."/>
            <person name="Kuo A."/>
            <person name="Morin E."/>
            <person name="Chen J."/>
            <person name="Kohler A."/>
            <person name="Krizsan K."/>
            <person name="Balestrini R."/>
            <person name="Da Silva C."/>
            <person name="Montanini B."/>
            <person name="Hainaut M."/>
            <person name="Levati E."/>
            <person name="Barry K.W."/>
            <person name="Belfiori B."/>
            <person name="Cichocki N."/>
            <person name="Clum A."/>
            <person name="Dockter R.B."/>
            <person name="Fauchery L."/>
            <person name="Guy J."/>
            <person name="Iotti M."/>
            <person name="Le Tacon F."/>
            <person name="Lindquist E.A."/>
            <person name="Lipzen A."/>
            <person name="Malagnac F."/>
            <person name="Mello A."/>
            <person name="Molinier V."/>
            <person name="Miyauchi S."/>
            <person name="Poulain J."/>
            <person name="Riccioni C."/>
            <person name="Rubini A."/>
            <person name="Sitrit Y."/>
            <person name="Splivallo R."/>
            <person name="Traeger S."/>
            <person name="Wang M."/>
            <person name="Zifcakova L."/>
            <person name="Wipf D."/>
            <person name="Zambonelli A."/>
            <person name="Paolocci F."/>
            <person name="Nowrousian M."/>
            <person name="Ottonello S."/>
            <person name="Baldrian P."/>
            <person name="Spatafora J.W."/>
            <person name="Henrissat B."/>
            <person name="Nagy L.G."/>
            <person name="Aury J.M."/>
            <person name="Wincker P."/>
            <person name="Grigoriev I.V."/>
            <person name="Bonfante P."/>
            <person name="Martin F.M."/>
        </authorList>
    </citation>
    <scope>NUCLEOTIDE SEQUENCE [LARGE SCALE GENOMIC DNA]</scope>
    <source>
        <strain evidence="6 7">RN42</strain>
    </source>
</reference>
<feature type="domain" description="Complex 1 LYR protein" evidence="5">
    <location>
        <begin position="8"/>
        <end position="66"/>
    </location>
</feature>
<evidence type="ECO:0000259" key="5">
    <source>
        <dbReference type="Pfam" id="PF05347"/>
    </source>
</evidence>
<organism evidence="6 7">
    <name type="scientific">Ascobolus immersus RN42</name>
    <dbReference type="NCBI Taxonomy" id="1160509"/>
    <lineage>
        <taxon>Eukaryota</taxon>
        <taxon>Fungi</taxon>
        <taxon>Dikarya</taxon>
        <taxon>Ascomycota</taxon>
        <taxon>Pezizomycotina</taxon>
        <taxon>Pezizomycetes</taxon>
        <taxon>Pezizales</taxon>
        <taxon>Ascobolaceae</taxon>
        <taxon>Ascobolus</taxon>
    </lineage>
</organism>
<comment type="subcellular location">
    <subcellularLocation>
        <location evidence="1">Mitochondrion matrix</location>
    </subcellularLocation>
</comment>
<evidence type="ECO:0000313" key="6">
    <source>
        <dbReference type="EMBL" id="RPA83368.1"/>
    </source>
</evidence>
<dbReference type="EMBL" id="ML119665">
    <property type="protein sequence ID" value="RPA83368.1"/>
    <property type="molecule type" value="Genomic_DNA"/>
</dbReference>
<dbReference type="OrthoDB" id="273010at2759"/>
<dbReference type="Proteomes" id="UP000275078">
    <property type="component" value="Unassembled WGS sequence"/>
</dbReference>
<dbReference type="AlphaFoldDB" id="A0A3N4IFA6"/>
<dbReference type="Pfam" id="PF05347">
    <property type="entry name" value="Complex1_LYR"/>
    <property type="match status" value="1"/>
</dbReference>
<keyword evidence="7" id="KW-1185">Reference proteome</keyword>
<dbReference type="GO" id="GO:0034553">
    <property type="term" value="P:mitochondrial respiratory chain complex II assembly"/>
    <property type="evidence" value="ECO:0007669"/>
    <property type="project" value="InterPro"/>
</dbReference>
<evidence type="ECO:0000256" key="3">
    <source>
        <dbReference type="ARBA" id="ARBA00023186"/>
    </source>
</evidence>
<evidence type="ECO:0000256" key="2">
    <source>
        <dbReference type="ARBA" id="ARBA00023128"/>
    </source>
</evidence>
<dbReference type="GO" id="GO:0005759">
    <property type="term" value="C:mitochondrial matrix"/>
    <property type="evidence" value="ECO:0007669"/>
    <property type="project" value="UniProtKB-SubCell"/>
</dbReference>
<gene>
    <name evidence="6" type="ORF">BJ508DRAFT_360581</name>
</gene>
<protein>
    <recommendedName>
        <fullName evidence="5">Complex 1 LYR protein domain-containing protein</fullName>
    </recommendedName>
</protein>
<comment type="similarity">
    <text evidence="4">Belongs to the complex I LYR family. SDHAF1 subfamily.</text>
</comment>
<keyword evidence="2" id="KW-0496">Mitochondrion</keyword>
<dbReference type="PANTHER" id="PTHR13675">
    <property type="entry name" value="LYR MOTIF-CONTAINING PROTEIN 2"/>
    <property type="match status" value="1"/>
</dbReference>
<name>A0A3N4IFA6_ASCIM</name>
<evidence type="ECO:0000256" key="4">
    <source>
        <dbReference type="ARBA" id="ARBA00025715"/>
    </source>
</evidence>
<dbReference type="CDD" id="cd20268">
    <property type="entry name" value="Complex1_LYR_SDHAF1_LYRM8"/>
    <property type="match status" value="1"/>
</dbReference>